<feature type="non-terminal residue" evidence="1">
    <location>
        <position position="1"/>
    </location>
</feature>
<keyword evidence="2" id="KW-1185">Reference proteome</keyword>
<dbReference type="InterPro" id="IPR040256">
    <property type="entry name" value="At4g02000-like"/>
</dbReference>
<gene>
    <name evidence="1" type="ORF">ILEXP_LOCUS3268</name>
</gene>
<evidence type="ECO:0000313" key="2">
    <source>
        <dbReference type="Proteomes" id="UP001642360"/>
    </source>
</evidence>
<comment type="caution">
    <text evidence="1">The sequence shown here is derived from an EMBL/GenBank/DDBJ whole genome shotgun (WGS) entry which is preliminary data.</text>
</comment>
<dbReference type="AlphaFoldDB" id="A0ABC8QXH0"/>
<organism evidence="1 2">
    <name type="scientific">Ilex paraguariensis</name>
    <name type="common">yerba mate</name>
    <dbReference type="NCBI Taxonomy" id="185542"/>
    <lineage>
        <taxon>Eukaryota</taxon>
        <taxon>Viridiplantae</taxon>
        <taxon>Streptophyta</taxon>
        <taxon>Embryophyta</taxon>
        <taxon>Tracheophyta</taxon>
        <taxon>Spermatophyta</taxon>
        <taxon>Magnoliopsida</taxon>
        <taxon>eudicotyledons</taxon>
        <taxon>Gunneridae</taxon>
        <taxon>Pentapetalae</taxon>
        <taxon>asterids</taxon>
        <taxon>campanulids</taxon>
        <taxon>Aquifoliales</taxon>
        <taxon>Aquifoliaceae</taxon>
        <taxon>Ilex</taxon>
    </lineage>
</organism>
<name>A0ABC8QXH0_9AQUA</name>
<reference evidence="1 2" key="1">
    <citation type="submission" date="2024-02" db="EMBL/GenBank/DDBJ databases">
        <authorList>
            <person name="Vignale AGUSTIN F."/>
            <person name="Sosa J E."/>
            <person name="Modenutti C."/>
        </authorList>
    </citation>
    <scope>NUCLEOTIDE SEQUENCE [LARGE SCALE GENOMIC DNA]</scope>
</reference>
<dbReference type="PANTHER" id="PTHR31286:SF165">
    <property type="entry name" value="DUF4283 DOMAIN-CONTAINING PROTEIN"/>
    <property type="match status" value="1"/>
</dbReference>
<accession>A0ABC8QXH0</accession>
<evidence type="ECO:0008006" key="3">
    <source>
        <dbReference type="Google" id="ProtNLM"/>
    </source>
</evidence>
<dbReference type="PANTHER" id="PTHR31286">
    <property type="entry name" value="GLYCINE-RICH CELL WALL STRUCTURAL PROTEIN 1.8-LIKE"/>
    <property type="match status" value="1"/>
</dbReference>
<dbReference type="EMBL" id="CAUOFW020000747">
    <property type="protein sequence ID" value="CAK9136292.1"/>
    <property type="molecule type" value="Genomic_DNA"/>
</dbReference>
<proteinExistence type="predicted"/>
<sequence>EGSYLAIPLNVDRPTATGSRLTFARICVEINPFIPLPDFVTIDTNDGSYDQAIEYDWKPNPCIKCQTLDDSPSSLAIPPMIKHQACLTL</sequence>
<dbReference type="Proteomes" id="UP001642360">
    <property type="component" value="Unassembled WGS sequence"/>
</dbReference>
<protein>
    <recommendedName>
        <fullName evidence="3">Symbiotic receptor-like kinase</fullName>
    </recommendedName>
</protein>
<evidence type="ECO:0000313" key="1">
    <source>
        <dbReference type="EMBL" id="CAK9136292.1"/>
    </source>
</evidence>